<dbReference type="EMBL" id="QKWP01002625">
    <property type="protein sequence ID" value="RIB02670.1"/>
    <property type="molecule type" value="Genomic_DNA"/>
</dbReference>
<dbReference type="Gene3D" id="1.20.5.340">
    <property type="match status" value="1"/>
</dbReference>
<organism evidence="2 3">
    <name type="scientific">Gigaspora rosea</name>
    <dbReference type="NCBI Taxonomy" id="44941"/>
    <lineage>
        <taxon>Eukaryota</taxon>
        <taxon>Fungi</taxon>
        <taxon>Fungi incertae sedis</taxon>
        <taxon>Mucoromycota</taxon>
        <taxon>Glomeromycotina</taxon>
        <taxon>Glomeromycetes</taxon>
        <taxon>Diversisporales</taxon>
        <taxon>Gigasporaceae</taxon>
        <taxon>Gigaspora</taxon>
    </lineage>
</organism>
<keyword evidence="1" id="KW-0175">Coiled coil</keyword>
<keyword evidence="3" id="KW-1185">Reference proteome</keyword>
<gene>
    <name evidence="2" type="ORF">C2G38_2149893</name>
</gene>
<comment type="caution">
    <text evidence="2">The sequence shown here is derived from an EMBL/GenBank/DDBJ whole genome shotgun (WGS) entry which is preliminary data.</text>
</comment>
<sequence length="393" mass="46954">MTRKTKLKNLLANFVQESVISQKRKEISENEHSIRIKEIENLKNEINQLQIQIKNLQDELNSLKDENRKLRQENSNLHDTLIDLSNNFGLIQINDGNENNKQIQEKNQVMINLHRRIRKILQEYKQKYERDSNIVVAGPSKITEIEITEKKEWETIEIPEILAEIGFHLDLKSLLAFSLVDKTTNRFIVSHIKNNQNFWQTYYNCNFPSYLTKEELYFLNEIYKTCQYCGNLFNDPVKIFELRIKICRQCIVSAFISRKELEENYFNDFEKNDPIKNLFMVIHSIDCYQLVGYYMDPSIRHSDFASHLLFFLRKDVDNALSEYKMIPKNLRSEWIEKKSNFVQEYQTRLLKMKHPLINDENIQDVLGNATFYFQNNYNLQDNLANICKFFIKN</sequence>
<evidence type="ECO:0008006" key="4">
    <source>
        <dbReference type="Google" id="ProtNLM"/>
    </source>
</evidence>
<name>A0A397TXA1_9GLOM</name>
<evidence type="ECO:0000256" key="1">
    <source>
        <dbReference type="SAM" id="Coils"/>
    </source>
</evidence>
<dbReference type="OrthoDB" id="2458448at2759"/>
<feature type="coiled-coil region" evidence="1">
    <location>
        <begin position="32"/>
        <end position="87"/>
    </location>
</feature>
<reference evidence="2 3" key="1">
    <citation type="submission" date="2018-06" db="EMBL/GenBank/DDBJ databases">
        <title>Comparative genomics reveals the genomic features of Rhizophagus irregularis, R. cerebriforme, R. diaphanum and Gigaspora rosea, and their symbiotic lifestyle signature.</title>
        <authorList>
            <person name="Morin E."/>
            <person name="San Clemente H."/>
            <person name="Chen E.C.H."/>
            <person name="De La Providencia I."/>
            <person name="Hainaut M."/>
            <person name="Kuo A."/>
            <person name="Kohler A."/>
            <person name="Murat C."/>
            <person name="Tang N."/>
            <person name="Roy S."/>
            <person name="Loubradou J."/>
            <person name="Henrissat B."/>
            <person name="Grigoriev I.V."/>
            <person name="Corradi N."/>
            <person name="Roux C."/>
            <person name="Martin F.M."/>
        </authorList>
    </citation>
    <scope>NUCLEOTIDE SEQUENCE [LARGE SCALE GENOMIC DNA]</scope>
    <source>
        <strain evidence="2 3">DAOM 194757</strain>
    </source>
</reference>
<evidence type="ECO:0000313" key="3">
    <source>
        <dbReference type="Proteomes" id="UP000266673"/>
    </source>
</evidence>
<dbReference type="Proteomes" id="UP000266673">
    <property type="component" value="Unassembled WGS sequence"/>
</dbReference>
<evidence type="ECO:0000313" key="2">
    <source>
        <dbReference type="EMBL" id="RIB02670.1"/>
    </source>
</evidence>
<dbReference type="AlphaFoldDB" id="A0A397TXA1"/>
<accession>A0A397TXA1</accession>
<protein>
    <recommendedName>
        <fullName evidence="4">F-box domain-containing protein</fullName>
    </recommendedName>
</protein>
<proteinExistence type="predicted"/>